<feature type="transmembrane region" description="Helical" evidence="1">
    <location>
        <begin position="12"/>
        <end position="34"/>
    </location>
</feature>
<keyword evidence="1" id="KW-1133">Transmembrane helix</keyword>
<protein>
    <submittedName>
        <fullName evidence="2">Tetraspanin Pls1 family</fullName>
    </submittedName>
</protein>
<evidence type="ECO:0000313" key="3">
    <source>
        <dbReference type="Proteomes" id="UP000757232"/>
    </source>
</evidence>
<evidence type="ECO:0000313" key="2">
    <source>
        <dbReference type="EMBL" id="OCB88046.1"/>
    </source>
</evidence>
<feature type="transmembrane region" description="Helical" evidence="1">
    <location>
        <begin position="46"/>
        <end position="69"/>
    </location>
</feature>
<accession>A0A9Q5HXW6</accession>
<evidence type="ECO:0000256" key="1">
    <source>
        <dbReference type="SAM" id="Phobius"/>
    </source>
</evidence>
<gene>
    <name evidence="2" type="ORF">A7U60_g4831</name>
</gene>
<sequence>MPSKKLMGCWAFVDFCLLAAGIITLVFSIVWRGSDLLRNLVISNEYLTAGLVLAIGLLVTWAASVGAIIQPNHVTVGLAITNWLLLVDGIGVFIIGTIIWHFSLTQRANFHDIVSKQSNETIVALQDRLKCCGYFNSTDLAVVGGDFCANSTFIEVTNNATGNFCVGPITSYSDYTLNNVFTSVYGYMAIIISLILLSLCVIKKACVFIYAAVMWGEFVPTEFALLQRKEGERFRKINEKRGGHGFV</sequence>
<comment type="caution">
    <text evidence="2">The sequence shown here is derived from an EMBL/GenBank/DDBJ whole genome shotgun (WGS) entry which is preliminary data.</text>
</comment>
<dbReference type="EMBL" id="LNZH02000185">
    <property type="protein sequence ID" value="OCB88046.1"/>
    <property type="molecule type" value="Genomic_DNA"/>
</dbReference>
<dbReference type="AlphaFoldDB" id="A0A9Q5HXW6"/>
<keyword evidence="3" id="KW-1185">Reference proteome</keyword>
<dbReference type="Proteomes" id="UP000757232">
    <property type="component" value="Unassembled WGS sequence"/>
</dbReference>
<proteinExistence type="predicted"/>
<reference evidence="2" key="1">
    <citation type="submission" date="2016-06" db="EMBL/GenBank/DDBJ databases">
        <title>Draft Genome sequence of the fungus Inonotus baumii.</title>
        <authorList>
            <person name="Zhu H."/>
            <person name="Lin W."/>
        </authorList>
    </citation>
    <scope>NUCLEOTIDE SEQUENCE</scope>
    <source>
        <strain evidence="2">821</strain>
    </source>
</reference>
<feature type="transmembrane region" description="Helical" evidence="1">
    <location>
        <begin position="184"/>
        <end position="202"/>
    </location>
</feature>
<keyword evidence="1" id="KW-0472">Membrane</keyword>
<feature type="transmembrane region" description="Helical" evidence="1">
    <location>
        <begin position="81"/>
        <end position="102"/>
    </location>
</feature>
<dbReference type="OrthoDB" id="2279611at2759"/>
<name>A0A9Q5HXW6_SANBA</name>
<keyword evidence="1" id="KW-0812">Transmembrane</keyword>
<organism evidence="2 3">
    <name type="scientific">Sanghuangporus baumii</name>
    <name type="common">Phellinus baumii</name>
    <dbReference type="NCBI Taxonomy" id="108892"/>
    <lineage>
        <taxon>Eukaryota</taxon>
        <taxon>Fungi</taxon>
        <taxon>Dikarya</taxon>
        <taxon>Basidiomycota</taxon>
        <taxon>Agaricomycotina</taxon>
        <taxon>Agaricomycetes</taxon>
        <taxon>Hymenochaetales</taxon>
        <taxon>Hymenochaetaceae</taxon>
        <taxon>Sanghuangporus</taxon>
    </lineage>
</organism>